<dbReference type="GO" id="GO:0060261">
    <property type="term" value="P:positive regulation of transcription initiation by RNA polymerase II"/>
    <property type="evidence" value="ECO:0007669"/>
    <property type="project" value="InterPro"/>
</dbReference>
<dbReference type="InterPro" id="IPR045125">
    <property type="entry name" value="Sub1/Tcp4-like"/>
</dbReference>
<reference evidence="2" key="1">
    <citation type="journal article" date="2019" name="J. ISSAAS">
        <title>Identification of 'Missing Link' Families of Small DNA Tumor Viruses.</title>
        <authorList>
            <person name="Welch N.L."/>
            <person name="Tisza M.J."/>
            <person name="Belford A."/>
            <person name="Pastrana D.V."/>
            <person name="Pang Y.-Y.S."/>
            <person name="Schiller J.T."/>
            <person name="An P."/>
            <person name="Cantalupo P.G."/>
            <person name="Pipas J.M."/>
            <person name="Koda S."/>
            <person name="Subramaniam K."/>
            <person name="Waltzek T.B."/>
            <person name="Bian C."/>
            <person name="Shi Q."/>
            <person name="Ruan Z."/>
            <person name="Ng T.F.-F."/>
            <person name="Starrett G.J."/>
            <person name="Buck C.B."/>
        </authorList>
    </citation>
    <scope>NUCLEOTIDE SEQUENCE</scope>
    <source>
        <strain evidence="2">5205</strain>
    </source>
</reference>
<dbReference type="PANTHER" id="PTHR13215">
    <property type="entry name" value="RNA POLYMERASE II TRANSCRIPTIONAL COACTIVATOR"/>
    <property type="match status" value="1"/>
</dbReference>
<evidence type="ECO:0000313" key="3">
    <source>
        <dbReference type="Proteomes" id="UP001236283"/>
    </source>
</evidence>
<dbReference type="GO" id="GO:0003677">
    <property type="term" value="F:DNA binding"/>
    <property type="evidence" value="ECO:0007669"/>
    <property type="project" value="InterPro"/>
</dbReference>
<name>A0A5H3CIS2_9VIRU</name>
<evidence type="ECO:0000313" key="2">
    <source>
        <dbReference type="EMBL" id="DAC80273.1"/>
    </source>
</evidence>
<dbReference type="Gene3D" id="2.30.31.10">
    <property type="entry name" value="Transcriptional Coactivator Pc4, Chain A"/>
    <property type="match status" value="2"/>
</dbReference>
<protein>
    <submittedName>
        <fullName evidence="2">MOSUB</fullName>
    </submittedName>
</protein>
<organism evidence="2 3">
    <name type="scientific">Branchiostoma lancelet adintovirus</name>
    <dbReference type="NCBI Taxonomy" id="2597807"/>
    <lineage>
        <taxon>Viruses</taxon>
        <taxon>Varidnaviria</taxon>
        <taxon>Bamfordvirae</taxon>
        <taxon>Preplasmiviricota</taxon>
        <taxon>Polisuviricotina</taxon>
        <taxon>Polintoviricetes</taxon>
        <taxon>Orthopolintovirales</taxon>
        <taxon>Adintoviridae</taxon>
    </lineage>
</organism>
<feature type="region of interest" description="Disordered" evidence="1">
    <location>
        <begin position="1"/>
        <end position="21"/>
    </location>
</feature>
<dbReference type="Proteomes" id="UP001236283">
    <property type="component" value="Segment"/>
</dbReference>
<dbReference type="InterPro" id="IPR009044">
    <property type="entry name" value="ssDNA-bd_transcriptional_reg"/>
</dbReference>
<dbReference type="EMBL" id="BK010888">
    <property type="protein sequence ID" value="DAC80273.1"/>
    <property type="molecule type" value="Genomic_DNA"/>
</dbReference>
<dbReference type="GO" id="GO:0003713">
    <property type="term" value="F:transcription coactivator activity"/>
    <property type="evidence" value="ECO:0007669"/>
    <property type="project" value="InterPro"/>
</dbReference>
<feature type="compositionally biased region" description="Polar residues" evidence="1">
    <location>
        <begin position="11"/>
        <end position="20"/>
    </location>
</feature>
<accession>A0A5H3CIS2</accession>
<sequence length="203" mass="22999">MAATDPVQTPKIHSNSNKNGTEIRFPLGGNVYATAGHFRKKVEVSLRHFHRTFLRPNRKLKGDTRTGVFLTPEQWRTLKLNMSGVSAALQAYTAAAMPDDPTLFSPRRFNLGNLTYAIVQISRGEIVVTMREYFQRRPEFRRGPPNDDFDDLLPGKRCLKLSAAQWYALEENSQKIDTVLEAVTEKTDFLTDKLLNNIVGCDV</sequence>
<evidence type="ECO:0000256" key="1">
    <source>
        <dbReference type="SAM" id="MobiDB-lite"/>
    </source>
</evidence>
<proteinExistence type="predicted"/>